<protein>
    <submittedName>
        <fullName evidence="6">AraC-like DNA-binding protein</fullName>
    </submittedName>
</protein>
<dbReference type="InterPro" id="IPR050204">
    <property type="entry name" value="AraC_XylS_family_regulators"/>
</dbReference>
<keyword evidence="7" id="KW-1185">Reference proteome</keyword>
<feature type="region of interest" description="Disordered" evidence="4">
    <location>
        <begin position="323"/>
        <end position="348"/>
    </location>
</feature>
<dbReference type="EMBL" id="JACHWZ010000005">
    <property type="protein sequence ID" value="MBB3060646.1"/>
    <property type="molecule type" value="Genomic_DNA"/>
</dbReference>
<name>A0A7W4WAF1_9GAMM</name>
<proteinExistence type="predicted"/>
<dbReference type="PANTHER" id="PTHR46796:SF6">
    <property type="entry name" value="ARAC SUBFAMILY"/>
    <property type="match status" value="1"/>
</dbReference>
<feature type="domain" description="HTH araC/xylS-type" evidence="5">
    <location>
        <begin position="224"/>
        <end position="323"/>
    </location>
</feature>
<organism evidence="6 7">
    <name type="scientific">Microbulbifer rhizosphaerae</name>
    <dbReference type="NCBI Taxonomy" id="1562603"/>
    <lineage>
        <taxon>Bacteria</taxon>
        <taxon>Pseudomonadati</taxon>
        <taxon>Pseudomonadota</taxon>
        <taxon>Gammaproteobacteria</taxon>
        <taxon>Cellvibrionales</taxon>
        <taxon>Microbulbiferaceae</taxon>
        <taxon>Microbulbifer</taxon>
    </lineage>
</organism>
<comment type="caution">
    <text evidence="6">The sequence shown here is derived from an EMBL/GenBank/DDBJ whole genome shotgun (WGS) entry which is preliminary data.</text>
</comment>
<evidence type="ECO:0000256" key="1">
    <source>
        <dbReference type="ARBA" id="ARBA00023015"/>
    </source>
</evidence>
<dbReference type="SUPFAM" id="SSF46689">
    <property type="entry name" value="Homeodomain-like"/>
    <property type="match status" value="1"/>
</dbReference>
<evidence type="ECO:0000313" key="7">
    <source>
        <dbReference type="Proteomes" id="UP000535937"/>
    </source>
</evidence>
<dbReference type="GO" id="GO:0003700">
    <property type="term" value="F:DNA-binding transcription factor activity"/>
    <property type="evidence" value="ECO:0007669"/>
    <property type="project" value="InterPro"/>
</dbReference>
<dbReference type="SMART" id="SM00342">
    <property type="entry name" value="HTH_ARAC"/>
    <property type="match status" value="1"/>
</dbReference>
<evidence type="ECO:0000256" key="2">
    <source>
        <dbReference type="ARBA" id="ARBA00023125"/>
    </source>
</evidence>
<dbReference type="InterPro" id="IPR009057">
    <property type="entry name" value="Homeodomain-like_sf"/>
</dbReference>
<dbReference type="RefSeq" id="WP_183458195.1">
    <property type="nucleotide sequence ID" value="NZ_JACHWZ010000005.1"/>
</dbReference>
<dbReference type="PANTHER" id="PTHR46796">
    <property type="entry name" value="HTH-TYPE TRANSCRIPTIONAL ACTIVATOR RHAS-RELATED"/>
    <property type="match status" value="1"/>
</dbReference>
<dbReference type="InterPro" id="IPR018060">
    <property type="entry name" value="HTH_AraC"/>
</dbReference>
<keyword evidence="1" id="KW-0805">Transcription regulation</keyword>
<evidence type="ECO:0000256" key="4">
    <source>
        <dbReference type="SAM" id="MobiDB-lite"/>
    </source>
</evidence>
<reference evidence="6 7" key="1">
    <citation type="submission" date="2020-08" db="EMBL/GenBank/DDBJ databases">
        <title>Genomic Encyclopedia of Type Strains, Phase III (KMG-III): the genomes of soil and plant-associated and newly described type strains.</title>
        <authorList>
            <person name="Whitman W."/>
        </authorList>
    </citation>
    <scope>NUCLEOTIDE SEQUENCE [LARGE SCALE GENOMIC DNA]</scope>
    <source>
        <strain evidence="6 7">CECT 8799</strain>
    </source>
</reference>
<keyword evidence="3" id="KW-0804">Transcription</keyword>
<evidence type="ECO:0000256" key="3">
    <source>
        <dbReference type="ARBA" id="ARBA00023163"/>
    </source>
</evidence>
<gene>
    <name evidence="6" type="ORF">FHS09_001465</name>
</gene>
<accession>A0A7W4WAF1</accession>
<dbReference type="PROSITE" id="PS01124">
    <property type="entry name" value="HTH_ARAC_FAMILY_2"/>
    <property type="match status" value="1"/>
</dbReference>
<keyword evidence="2 6" id="KW-0238">DNA-binding</keyword>
<dbReference type="Gene3D" id="1.10.10.60">
    <property type="entry name" value="Homeodomain-like"/>
    <property type="match status" value="1"/>
</dbReference>
<evidence type="ECO:0000313" key="6">
    <source>
        <dbReference type="EMBL" id="MBB3060646.1"/>
    </source>
</evidence>
<dbReference type="Pfam" id="PF12833">
    <property type="entry name" value="HTH_18"/>
    <property type="match status" value="1"/>
</dbReference>
<dbReference type="GO" id="GO:0043565">
    <property type="term" value="F:sequence-specific DNA binding"/>
    <property type="evidence" value="ECO:0007669"/>
    <property type="project" value="InterPro"/>
</dbReference>
<evidence type="ECO:0000259" key="5">
    <source>
        <dbReference type="PROSITE" id="PS01124"/>
    </source>
</evidence>
<dbReference type="AlphaFoldDB" id="A0A7W4WAF1"/>
<dbReference type="Proteomes" id="UP000535937">
    <property type="component" value="Unassembled WGS sequence"/>
</dbReference>
<sequence>MGITGRTTVDCSSRIRADRFTTVTQQRRDQFAYWKEWVAPLVDIERDESTEGGYFASARGHDLGSLHFASSSMDPMQYRHTEDHVRASGIDHWCLAILKRGNEISRAGDRVLTSSAGSLQVRSFAYPFVGRSDGTSSACLFLSRDNFPDISDMLDAVHHIGVTGSLVEVLKEYIITLEDYIKTLRVSEISLVVESLTLLLSAALKPAANNIGVAEMPIAAGRFNLARKYIQRYLASPDLGANSICRTLGISRRQLYYLFERHGGVEKFIRQRRLAACCKAIADPMDHRLINTIACSYGFTNQALFSRQFRAAYGFSPTEARAAGLSGHRPEPSPPKTFSEWLLRTRGS</sequence>